<feature type="transmembrane region" description="Helical" evidence="2">
    <location>
        <begin position="270"/>
        <end position="296"/>
    </location>
</feature>
<reference evidence="4" key="1">
    <citation type="submission" date="2022-07" db="EMBL/GenBank/DDBJ databases">
        <authorList>
            <person name="Macas J."/>
            <person name="Novak P."/>
            <person name="Neumann P."/>
        </authorList>
    </citation>
    <scope>NUCLEOTIDE SEQUENCE</scope>
</reference>
<dbReference type="AlphaFoldDB" id="A0A9P0ZQD8"/>
<feature type="compositionally biased region" description="Low complexity" evidence="1">
    <location>
        <begin position="636"/>
        <end position="649"/>
    </location>
</feature>
<keyword evidence="2" id="KW-1133">Transmembrane helix</keyword>
<dbReference type="Proteomes" id="UP001152484">
    <property type="component" value="Unassembled WGS sequence"/>
</dbReference>
<feature type="transmembrane region" description="Helical" evidence="2">
    <location>
        <begin position="214"/>
        <end position="233"/>
    </location>
</feature>
<feature type="region of interest" description="Disordered" evidence="1">
    <location>
        <begin position="1"/>
        <end position="150"/>
    </location>
</feature>
<feature type="compositionally biased region" description="Basic and acidic residues" evidence="1">
    <location>
        <begin position="101"/>
        <end position="127"/>
    </location>
</feature>
<dbReference type="Gene3D" id="1.10.287.110">
    <property type="entry name" value="DnaJ domain"/>
    <property type="match status" value="1"/>
</dbReference>
<evidence type="ECO:0000256" key="1">
    <source>
        <dbReference type="SAM" id="MobiDB-lite"/>
    </source>
</evidence>
<dbReference type="InterPro" id="IPR018253">
    <property type="entry name" value="DnaJ_domain_CS"/>
</dbReference>
<proteinExistence type="predicted"/>
<dbReference type="PROSITE" id="PS50076">
    <property type="entry name" value="DNAJ_2"/>
    <property type="match status" value="1"/>
</dbReference>
<feature type="transmembrane region" description="Helical" evidence="2">
    <location>
        <begin position="302"/>
        <end position="321"/>
    </location>
</feature>
<feature type="transmembrane region" description="Helical" evidence="2">
    <location>
        <begin position="351"/>
        <end position="368"/>
    </location>
</feature>
<comment type="caution">
    <text evidence="4">The sequence shown here is derived from an EMBL/GenBank/DDBJ whole genome shotgun (WGS) entry which is preliminary data.</text>
</comment>
<dbReference type="Pfam" id="PF00226">
    <property type="entry name" value="DnaJ"/>
    <property type="match status" value="1"/>
</dbReference>
<gene>
    <name evidence="4" type="ORF">CEURO_LOCUS18189</name>
</gene>
<dbReference type="SUPFAM" id="SSF46565">
    <property type="entry name" value="Chaperone J-domain"/>
    <property type="match status" value="1"/>
</dbReference>
<dbReference type="PANTHER" id="PTHR45270:SF4">
    <property type="entry name" value="CHAPERONE DNAJ-DOMAIN SUPERFAMILY PROTEIN"/>
    <property type="match status" value="1"/>
</dbReference>
<feature type="region of interest" description="Disordered" evidence="1">
    <location>
        <begin position="630"/>
        <end position="657"/>
    </location>
</feature>
<feature type="transmembrane region" description="Helical" evidence="2">
    <location>
        <begin position="239"/>
        <end position="263"/>
    </location>
</feature>
<organism evidence="4 5">
    <name type="scientific">Cuscuta europaea</name>
    <name type="common">European dodder</name>
    <dbReference type="NCBI Taxonomy" id="41803"/>
    <lineage>
        <taxon>Eukaryota</taxon>
        <taxon>Viridiplantae</taxon>
        <taxon>Streptophyta</taxon>
        <taxon>Embryophyta</taxon>
        <taxon>Tracheophyta</taxon>
        <taxon>Spermatophyta</taxon>
        <taxon>Magnoliopsida</taxon>
        <taxon>eudicotyledons</taxon>
        <taxon>Gunneridae</taxon>
        <taxon>Pentapetalae</taxon>
        <taxon>asterids</taxon>
        <taxon>lamiids</taxon>
        <taxon>Solanales</taxon>
        <taxon>Convolvulaceae</taxon>
        <taxon>Cuscuteae</taxon>
        <taxon>Cuscuta</taxon>
        <taxon>Cuscuta subgen. Cuscuta</taxon>
    </lineage>
</organism>
<keyword evidence="5" id="KW-1185">Reference proteome</keyword>
<dbReference type="PROSITE" id="PS00636">
    <property type="entry name" value="DNAJ_1"/>
    <property type="match status" value="1"/>
</dbReference>
<dbReference type="OrthoDB" id="1507364at2759"/>
<feature type="compositionally biased region" description="Basic residues" evidence="1">
    <location>
        <begin position="77"/>
        <end position="88"/>
    </location>
</feature>
<keyword evidence="2" id="KW-0472">Membrane</keyword>
<dbReference type="PRINTS" id="PR00625">
    <property type="entry name" value="JDOMAIN"/>
</dbReference>
<evidence type="ECO:0000256" key="2">
    <source>
        <dbReference type="SAM" id="Phobius"/>
    </source>
</evidence>
<keyword evidence="2" id="KW-0812">Transmembrane</keyword>
<name>A0A9P0ZQD8_CUSEU</name>
<dbReference type="InterPro" id="IPR001623">
    <property type="entry name" value="DnaJ_domain"/>
</dbReference>
<feature type="domain" description="J" evidence="3">
    <location>
        <begin position="428"/>
        <end position="495"/>
    </location>
</feature>
<dbReference type="PANTHER" id="PTHR45270">
    <property type="entry name" value="OS03G0832900 PROTEIN"/>
    <property type="match status" value="1"/>
</dbReference>
<feature type="compositionally biased region" description="Polar residues" evidence="1">
    <location>
        <begin position="62"/>
        <end position="73"/>
    </location>
</feature>
<dbReference type="EMBL" id="CAMAPE010000051">
    <property type="protein sequence ID" value="CAH9108561.1"/>
    <property type="molecule type" value="Genomic_DNA"/>
</dbReference>
<feature type="compositionally biased region" description="Basic and acidic residues" evidence="1">
    <location>
        <begin position="43"/>
        <end position="54"/>
    </location>
</feature>
<feature type="region of interest" description="Disordered" evidence="1">
    <location>
        <begin position="680"/>
        <end position="720"/>
    </location>
</feature>
<dbReference type="SMART" id="SM00271">
    <property type="entry name" value="DnaJ"/>
    <property type="match status" value="1"/>
</dbReference>
<feature type="compositionally biased region" description="Basic residues" evidence="1">
    <location>
        <begin position="710"/>
        <end position="720"/>
    </location>
</feature>
<protein>
    <recommendedName>
        <fullName evidence="3">J domain-containing protein</fullName>
    </recommendedName>
</protein>
<sequence length="720" mass="80028">MGIMARKGGQVKHGFNSHLGNTRKEHVDSGSGLPDKSQSNDESEPHVITEEEHLSGNLPSVPLTQELNSSSQPEAKRKNKHKHKKSLKKEKQDAVASAVTEHVEALGELDSHHPHKTDASELREGKETPFCNDYSSGDPKSRTSSSVEGTATRETIEKSVIIVFRYLRTIAISISNSCIEWIERRKPWMRHLKCIVSNASVYAQRKAEQAYPVALKWIVSFGNILLLLSMVWLDCCLRGMGSFLCMGTTSLFSFMWWGVLSLIAVSGFKFILILLGVSVIALLSGFIVAILALSFIGVAFLWLYGHFFIAIPVILCGGILARLNHERIAVFIMTLYSVYCGRAHVGWLGLLLGLNLSFISSDALIFFLKNNLNERRSDSYPEQMAGVSADFGGGLPADHSTGGIPSTSESDSGMTSENEVIRLLNCADHYSALGLSRFQDVDVSILKREYKRKAMLVHPDKNMGNERAVEAFKKLQNAYEVLFDSLKRKTYDEELRREDFLNYFRSFQTTSQKNRGRRFTQAEGVGEEPLGESRRINCKKCGKFHLWICTERVKYKARWCQECEEFHQAKDGDGWVEQTSQPFLYGLLVKVETPCAYVCAESKIYDATEWYTCQGMRCPANSHKPSFHVNTNVTLKSSNGKRSSSSSSGQRGGMPNMEDAATMTEEEFVEWLQNALQGGFFNNGGGSGSSQSPSAAAETGKGSGGPASGNKKKKKGKKQW</sequence>
<accession>A0A9P0ZQD8</accession>
<evidence type="ECO:0000313" key="5">
    <source>
        <dbReference type="Proteomes" id="UP001152484"/>
    </source>
</evidence>
<dbReference type="InterPro" id="IPR032843">
    <property type="entry name" value="Jiv"/>
</dbReference>
<dbReference type="Pfam" id="PF14901">
    <property type="entry name" value="Jiv90"/>
    <property type="match status" value="1"/>
</dbReference>
<evidence type="ECO:0000259" key="3">
    <source>
        <dbReference type="PROSITE" id="PS50076"/>
    </source>
</evidence>
<dbReference type="InterPro" id="IPR036869">
    <property type="entry name" value="J_dom_sf"/>
</dbReference>
<evidence type="ECO:0000313" key="4">
    <source>
        <dbReference type="EMBL" id="CAH9108561.1"/>
    </source>
</evidence>
<dbReference type="CDD" id="cd06257">
    <property type="entry name" value="DnaJ"/>
    <property type="match status" value="1"/>
</dbReference>